<evidence type="ECO:0000259" key="1">
    <source>
        <dbReference type="Pfam" id="PF00668"/>
    </source>
</evidence>
<dbReference type="AlphaFoldDB" id="G5IF90"/>
<reference evidence="2 3" key="1">
    <citation type="submission" date="2011-08" db="EMBL/GenBank/DDBJ databases">
        <title>The Genome Sequence of Clostridium hathewayi WAL-18680.</title>
        <authorList>
            <consortium name="The Broad Institute Genome Sequencing Platform"/>
            <person name="Earl A."/>
            <person name="Ward D."/>
            <person name="Feldgarden M."/>
            <person name="Gevers D."/>
            <person name="Finegold S.M."/>
            <person name="Summanen P.H."/>
            <person name="Molitoris D.R."/>
            <person name="Song M."/>
            <person name="Daigneault M."/>
            <person name="Allen-Vercoe E."/>
            <person name="Young S.K."/>
            <person name="Zeng Q."/>
            <person name="Gargeya S."/>
            <person name="Fitzgerald M."/>
            <person name="Haas B."/>
            <person name="Abouelleil A."/>
            <person name="Alvarado L."/>
            <person name="Arachchi H.M."/>
            <person name="Berlin A."/>
            <person name="Brown A."/>
            <person name="Chapman S.B."/>
            <person name="Chen Z."/>
            <person name="Dunbar C."/>
            <person name="Freedman E."/>
            <person name="Gearin G."/>
            <person name="Gellesch M."/>
            <person name="Goldberg J."/>
            <person name="Griggs A."/>
            <person name="Gujja S."/>
            <person name="Heiman D."/>
            <person name="Howarth C."/>
            <person name="Larson L."/>
            <person name="Lui A."/>
            <person name="MacDonald P.J.P."/>
            <person name="Montmayeur A."/>
            <person name="Murphy C."/>
            <person name="Neiman D."/>
            <person name="Pearson M."/>
            <person name="Priest M."/>
            <person name="Roberts A."/>
            <person name="Saif S."/>
            <person name="Shea T."/>
            <person name="Shenoy N."/>
            <person name="Sisk P."/>
            <person name="Stolte C."/>
            <person name="Sykes S."/>
            <person name="Wortman J."/>
            <person name="Nusbaum C."/>
            <person name="Birren B."/>
        </authorList>
    </citation>
    <scope>NUCLEOTIDE SEQUENCE [LARGE SCALE GENOMIC DNA]</scope>
    <source>
        <strain evidence="2 3">WAL-18680</strain>
    </source>
</reference>
<dbReference type="GO" id="GO:0008610">
    <property type="term" value="P:lipid biosynthetic process"/>
    <property type="evidence" value="ECO:0007669"/>
    <property type="project" value="UniProtKB-ARBA"/>
</dbReference>
<accession>G5IF90</accession>
<dbReference type="GO" id="GO:0043041">
    <property type="term" value="P:amino acid activation for nonribosomal peptide biosynthetic process"/>
    <property type="evidence" value="ECO:0007669"/>
    <property type="project" value="TreeGrafter"/>
</dbReference>
<dbReference type="RefSeq" id="WP_006780147.1">
    <property type="nucleotide sequence ID" value="NZ_CP040506.1"/>
</dbReference>
<organism evidence="2 3">
    <name type="scientific">Hungatella hathewayi WAL-18680</name>
    <dbReference type="NCBI Taxonomy" id="742737"/>
    <lineage>
        <taxon>Bacteria</taxon>
        <taxon>Bacillati</taxon>
        <taxon>Bacillota</taxon>
        <taxon>Clostridia</taxon>
        <taxon>Lachnospirales</taxon>
        <taxon>Lachnospiraceae</taxon>
        <taxon>Hungatella</taxon>
    </lineage>
</organism>
<evidence type="ECO:0000313" key="2">
    <source>
        <dbReference type="EMBL" id="EHI59836.1"/>
    </source>
</evidence>
<dbReference type="GO" id="GO:0003824">
    <property type="term" value="F:catalytic activity"/>
    <property type="evidence" value="ECO:0007669"/>
    <property type="project" value="InterPro"/>
</dbReference>
<comment type="caution">
    <text evidence="2">The sequence shown here is derived from an EMBL/GenBank/DDBJ whole genome shotgun (WGS) entry which is preliminary data.</text>
</comment>
<sequence length="467" mass="53445">MSNTLYPLTASQRMLQQALVEFGTAQVLTIGVCVSIHAPVDFSLLKKCLAEEVCRLECLRVQFTTMDEDGMVRQYLVAESVPEITYENLRDQSDAEIKALMTYWSTLGFEQADAPLLRFVMVSLPGGWNGVYLCIDHRIMDSLGLLFLMNDTFELYCHYLYGTPVPEMPASYEKVLQLDLKREQDSRRLEKDRAFWERLIGVGQPVYTDIQGRGVLEQSRIRLGQPGLRAAGRRIQPMDGDMERFTLPPKDTARLQAYCKKHSVSLTNLLLMSMRTALSFLNDGETDVSIRNYVSRRTSRQSRTCGGCRIHCYPCRTVISPDTTFLDGVRQIQNYQHNIYRHIDYDMECVNQQFADAFHMPPLTTYEGVALTCQPLPLTSSNPFLKHIPLNTQWFSNRADIQKLYLTVMLAPQGRGLDFYFKYQTAELGREDIVKFYELLVEILSIATQKESITVADVMGQLPRLLL</sequence>
<dbReference type="OrthoDB" id="1993047at2"/>
<dbReference type="PANTHER" id="PTHR45527:SF1">
    <property type="entry name" value="FATTY ACID SYNTHASE"/>
    <property type="match status" value="1"/>
</dbReference>
<dbReference type="GO" id="GO:0005737">
    <property type="term" value="C:cytoplasm"/>
    <property type="evidence" value="ECO:0007669"/>
    <property type="project" value="TreeGrafter"/>
</dbReference>
<dbReference type="InterPro" id="IPR001242">
    <property type="entry name" value="Condensation_dom"/>
</dbReference>
<protein>
    <recommendedName>
        <fullName evidence="1">Condensation domain-containing protein</fullName>
    </recommendedName>
</protein>
<name>G5IF90_9FIRM</name>
<dbReference type="InterPro" id="IPR023213">
    <property type="entry name" value="CAT-like_dom_sf"/>
</dbReference>
<dbReference type="EMBL" id="ADLN01000044">
    <property type="protein sequence ID" value="EHI59836.1"/>
    <property type="molecule type" value="Genomic_DNA"/>
</dbReference>
<evidence type="ECO:0000313" key="3">
    <source>
        <dbReference type="Proteomes" id="UP000005384"/>
    </source>
</evidence>
<proteinExistence type="predicted"/>
<feature type="domain" description="Condensation" evidence="1">
    <location>
        <begin position="4"/>
        <end position="452"/>
    </location>
</feature>
<dbReference type="Proteomes" id="UP000005384">
    <property type="component" value="Unassembled WGS sequence"/>
</dbReference>
<dbReference type="Gene3D" id="3.30.559.30">
    <property type="entry name" value="Nonribosomal peptide synthetase, condensation domain"/>
    <property type="match status" value="1"/>
</dbReference>
<dbReference type="PATRIC" id="fig|742737.3.peg.2193"/>
<dbReference type="SUPFAM" id="SSF52777">
    <property type="entry name" value="CoA-dependent acyltransferases"/>
    <property type="match status" value="2"/>
</dbReference>
<dbReference type="Gene3D" id="3.30.559.10">
    <property type="entry name" value="Chloramphenicol acetyltransferase-like domain"/>
    <property type="match status" value="1"/>
</dbReference>
<dbReference type="HOGENOM" id="CLU_046523_0_0_9"/>
<dbReference type="GO" id="GO:0044550">
    <property type="term" value="P:secondary metabolite biosynthetic process"/>
    <property type="evidence" value="ECO:0007669"/>
    <property type="project" value="TreeGrafter"/>
</dbReference>
<dbReference type="Pfam" id="PF00668">
    <property type="entry name" value="Condensation"/>
    <property type="match status" value="1"/>
</dbReference>
<dbReference type="GO" id="GO:0031177">
    <property type="term" value="F:phosphopantetheine binding"/>
    <property type="evidence" value="ECO:0007669"/>
    <property type="project" value="TreeGrafter"/>
</dbReference>
<keyword evidence="3" id="KW-1185">Reference proteome</keyword>
<gene>
    <name evidence="2" type="ORF">HMPREF9473_02167</name>
</gene>
<dbReference type="PANTHER" id="PTHR45527">
    <property type="entry name" value="NONRIBOSOMAL PEPTIDE SYNTHETASE"/>
    <property type="match status" value="1"/>
</dbReference>